<feature type="domain" description="FAM234A/B beta-propeller" evidence="7">
    <location>
        <begin position="276"/>
        <end position="674"/>
    </location>
</feature>
<comment type="subcellular location">
    <subcellularLocation>
        <location evidence="1">Membrane</location>
        <topology evidence="1">Single-pass membrane protein</topology>
    </subcellularLocation>
</comment>
<evidence type="ECO:0000256" key="5">
    <source>
        <dbReference type="SAM" id="MobiDB-lite"/>
    </source>
</evidence>
<dbReference type="PANTHER" id="PTHR21419">
    <property type="match status" value="1"/>
</dbReference>
<dbReference type="Proteomes" id="UP000694546">
    <property type="component" value="Chromosome 2"/>
</dbReference>
<evidence type="ECO:0000256" key="1">
    <source>
        <dbReference type="ARBA" id="ARBA00004167"/>
    </source>
</evidence>
<feature type="region of interest" description="Disordered" evidence="5">
    <location>
        <begin position="1"/>
        <end position="128"/>
    </location>
</feature>
<dbReference type="InterPro" id="IPR045232">
    <property type="entry name" value="FAM234"/>
</dbReference>
<dbReference type="SUPFAM" id="SSF69318">
    <property type="entry name" value="Integrin alpha N-terminal domain"/>
    <property type="match status" value="1"/>
</dbReference>
<sequence length="698" mass="75344">MAAALSRALKLPGKKGSQLGEYDPLTQADSEDESEEDDLVLNYPRNGLARAGCLGPGPSDPQGGRPRRLDHSEDEAEEEEEEEEERKSMQYWSQREDGEGEGGGGGGGGGSGGEGAGPSGSQAERKRKRERSAMRAAFFLVPLVLAMLMVLLCAFLIPCQKAERQPQWERPVGEAGGVTPPALALWDVDGDAVEDVLLGETERTNDTHPLQGTKVYSAVALSATSGQVLWRHGMRESVLYIQCGLQYQADPVPLPAGGAALRAYPETAPLLVGQRERASGPVCLLITKKFLTAVNGTTGKQLWSVLLESIESQAVLLPDLQGDTVPDLLVATLPADQVSDLSLTLLSGLTGAKLGRPVTFNLTAQGKLIGPLLHQTQHGAYYILFGLGTVEAVSLSDIYLRAKDEAPLSDLLRQKEADWERLKKTNSSSFLHLYSGTEQVDFLLPMSVGFSNNHNSLDSGTNRNWTRGDWALVYGASKLSVLRERDAHREWILNEAPIHSQPVSGHFNGDGIPDLFIQHSADGVRKVQIVDGAKGKILWKAEFLCPRLVLEASAIQTTMGLSSFLFWASQPLTAKKSPTKTTVAPGVASAEPLIRNLFLLHPTYPTILLQLASTTDTAVAGAVSYQEPQRDASYITVSSRPALDSEPGAQVVKRLSLKDAMSKAQTVRLNEGSGAKGPSKPGAFELKRFFRQLGFRPQ</sequence>
<dbReference type="GO" id="GO:0016020">
    <property type="term" value="C:membrane"/>
    <property type="evidence" value="ECO:0007669"/>
    <property type="project" value="UniProtKB-SubCell"/>
</dbReference>
<dbReference type="GeneTree" id="ENSGT00530000063694"/>
<keyword evidence="3 6" id="KW-1133">Transmembrane helix</keyword>
<dbReference type="AlphaFoldDB" id="A0A8C4Z6E3"/>
<evidence type="ECO:0000256" key="4">
    <source>
        <dbReference type="ARBA" id="ARBA00023136"/>
    </source>
</evidence>
<dbReference type="InterPro" id="IPR055409">
    <property type="entry name" value="Beta-prop_FAM234A_B"/>
</dbReference>
<dbReference type="Ensembl" id="ENSGMOT00000006834.2">
    <property type="protein sequence ID" value="ENSGMOP00000006641.2"/>
    <property type="gene ID" value="ENSGMOG00000006253.2"/>
</dbReference>
<protein>
    <submittedName>
        <fullName evidence="8">Family with sequence similarity 234 member B</fullName>
    </submittedName>
</protein>
<keyword evidence="4 6" id="KW-0472">Membrane</keyword>
<dbReference type="PANTHER" id="PTHR21419:SF25">
    <property type="entry name" value="PROTEIN FAM234B"/>
    <property type="match status" value="1"/>
</dbReference>
<accession>A0A8C4Z6E3</accession>
<gene>
    <name evidence="8" type="primary">fam234b</name>
</gene>
<evidence type="ECO:0000256" key="2">
    <source>
        <dbReference type="ARBA" id="ARBA00022692"/>
    </source>
</evidence>
<dbReference type="GeneID" id="115560311"/>
<reference evidence="8" key="1">
    <citation type="submission" date="2025-08" db="UniProtKB">
        <authorList>
            <consortium name="Ensembl"/>
        </authorList>
    </citation>
    <scope>IDENTIFICATION</scope>
</reference>
<evidence type="ECO:0000313" key="8">
    <source>
        <dbReference type="Ensembl" id="ENSGMOP00000006641.2"/>
    </source>
</evidence>
<name>A0A8C4Z6E3_GADMO</name>
<dbReference type="OMA" id="FFQHSAN"/>
<proteinExistence type="predicted"/>
<feature type="transmembrane region" description="Helical" evidence="6">
    <location>
        <begin position="136"/>
        <end position="157"/>
    </location>
</feature>
<evidence type="ECO:0000313" key="9">
    <source>
        <dbReference type="Proteomes" id="UP000694546"/>
    </source>
</evidence>
<dbReference type="OrthoDB" id="9941159at2759"/>
<dbReference type="InterPro" id="IPR028994">
    <property type="entry name" value="Integrin_alpha_N"/>
</dbReference>
<feature type="compositionally biased region" description="Acidic residues" evidence="5">
    <location>
        <begin position="72"/>
        <end position="84"/>
    </location>
</feature>
<feature type="compositionally biased region" description="Acidic residues" evidence="5">
    <location>
        <begin position="29"/>
        <end position="39"/>
    </location>
</feature>
<evidence type="ECO:0000259" key="7">
    <source>
        <dbReference type="Pfam" id="PF23727"/>
    </source>
</evidence>
<evidence type="ECO:0000256" key="3">
    <source>
        <dbReference type="ARBA" id="ARBA00022989"/>
    </source>
</evidence>
<dbReference type="RefSeq" id="XP_030235560.1">
    <property type="nucleotide sequence ID" value="XM_030379700.1"/>
</dbReference>
<keyword evidence="2 6" id="KW-0812">Transmembrane</keyword>
<reference evidence="8" key="2">
    <citation type="submission" date="2025-09" db="UniProtKB">
        <authorList>
            <consortium name="Ensembl"/>
        </authorList>
    </citation>
    <scope>IDENTIFICATION</scope>
</reference>
<keyword evidence="9" id="KW-1185">Reference proteome</keyword>
<organism evidence="8 9">
    <name type="scientific">Gadus morhua</name>
    <name type="common">Atlantic cod</name>
    <dbReference type="NCBI Taxonomy" id="8049"/>
    <lineage>
        <taxon>Eukaryota</taxon>
        <taxon>Metazoa</taxon>
        <taxon>Chordata</taxon>
        <taxon>Craniata</taxon>
        <taxon>Vertebrata</taxon>
        <taxon>Euteleostomi</taxon>
        <taxon>Actinopterygii</taxon>
        <taxon>Neopterygii</taxon>
        <taxon>Teleostei</taxon>
        <taxon>Neoteleostei</taxon>
        <taxon>Acanthomorphata</taxon>
        <taxon>Zeiogadaria</taxon>
        <taxon>Gadariae</taxon>
        <taxon>Gadiformes</taxon>
        <taxon>Gadoidei</taxon>
        <taxon>Gadidae</taxon>
        <taxon>Gadus</taxon>
    </lineage>
</organism>
<evidence type="ECO:0000256" key="6">
    <source>
        <dbReference type="SAM" id="Phobius"/>
    </source>
</evidence>
<feature type="compositionally biased region" description="Gly residues" evidence="5">
    <location>
        <begin position="101"/>
        <end position="118"/>
    </location>
</feature>
<dbReference type="Pfam" id="PF23727">
    <property type="entry name" value="Beta-prop_FAM234A_B"/>
    <property type="match status" value="1"/>
</dbReference>